<dbReference type="InterPro" id="IPR032466">
    <property type="entry name" value="Metal_Hydrolase"/>
</dbReference>
<keyword evidence="1" id="KW-0378">Hydrolase</keyword>
<dbReference type="GO" id="GO:0016787">
    <property type="term" value="F:hydrolase activity"/>
    <property type="evidence" value="ECO:0007669"/>
    <property type="project" value="UniProtKB-KW"/>
</dbReference>
<dbReference type="InterPro" id="IPR011059">
    <property type="entry name" value="Metal-dep_hydrolase_composite"/>
</dbReference>
<proteinExistence type="predicted"/>
<evidence type="ECO:0000313" key="1">
    <source>
        <dbReference type="EMBL" id="MFF3569956.1"/>
    </source>
</evidence>
<reference evidence="1 2" key="1">
    <citation type="submission" date="2024-10" db="EMBL/GenBank/DDBJ databases">
        <title>The Natural Products Discovery Center: Release of the First 8490 Sequenced Strains for Exploring Actinobacteria Biosynthetic Diversity.</title>
        <authorList>
            <person name="Kalkreuter E."/>
            <person name="Kautsar S.A."/>
            <person name="Yang D."/>
            <person name="Bader C.D."/>
            <person name="Teijaro C.N."/>
            <person name="Fluegel L."/>
            <person name="Davis C.M."/>
            <person name="Simpson J.R."/>
            <person name="Lauterbach L."/>
            <person name="Steele A.D."/>
            <person name="Gui C."/>
            <person name="Meng S."/>
            <person name="Li G."/>
            <person name="Viehrig K."/>
            <person name="Ye F."/>
            <person name="Su P."/>
            <person name="Kiefer A.F."/>
            <person name="Nichols A."/>
            <person name="Cepeda A.J."/>
            <person name="Yan W."/>
            <person name="Fan B."/>
            <person name="Jiang Y."/>
            <person name="Adhikari A."/>
            <person name="Zheng C.-J."/>
            <person name="Schuster L."/>
            <person name="Cowan T.M."/>
            <person name="Smanski M.J."/>
            <person name="Chevrette M.G."/>
            <person name="De Carvalho L.P.S."/>
            <person name="Shen B."/>
        </authorList>
    </citation>
    <scope>NUCLEOTIDE SEQUENCE [LARGE SCALE GENOMIC DNA]</scope>
    <source>
        <strain evidence="1 2">NPDC002593</strain>
    </source>
</reference>
<dbReference type="EMBL" id="JBIAQY010000006">
    <property type="protein sequence ID" value="MFF3569956.1"/>
    <property type="molecule type" value="Genomic_DNA"/>
</dbReference>
<organism evidence="1 2">
    <name type="scientific">Nocardia jiangxiensis</name>
    <dbReference type="NCBI Taxonomy" id="282685"/>
    <lineage>
        <taxon>Bacteria</taxon>
        <taxon>Bacillati</taxon>
        <taxon>Actinomycetota</taxon>
        <taxon>Actinomycetes</taxon>
        <taxon>Mycobacteriales</taxon>
        <taxon>Nocardiaceae</taxon>
        <taxon>Nocardia</taxon>
    </lineage>
</organism>
<dbReference type="Proteomes" id="UP001601992">
    <property type="component" value="Unassembled WGS sequence"/>
</dbReference>
<dbReference type="InterPro" id="IPR051781">
    <property type="entry name" value="Metallo-dep_Hydrolase"/>
</dbReference>
<comment type="caution">
    <text evidence="1">The sequence shown here is derived from an EMBL/GenBank/DDBJ whole genome shotgun (WGS) entry which is preliminary data.</text>
</comment>
<dbReference type="Gene3D" id="2.30.40.10">
    <property type="entry name" value="Urease, subunit C, domain 1"/>
    <property type="match status" value="1"/>
</dbReference>
<dbReference type="SUPFAM" id="SSF51556">
    <property type="entry name" value="Metallo-dependent hydrolases"/>
    <property type="match status" value="1"/>
</dbReference>
<protein>
    <submittedName>
        <fullName evidence="1">Alpha-D-ribose 1-methylphosphonate 5-triphosphate diphosphatase</fullName>
        <ecNumber evidence="1">3.6.1.63</ecNumber>
    </submittedName>
</protein>
<accession>A0ABW6S0Y4</accession>
<dbReference type="PANTHER" id="PTHR43135">
    <property type="entry name" value="ALPHA-D-RIBOSE 1-METHYLPHOSPHONATE 5-TRIPHOSPHATE DIPHOSPHATASE"/>
    <property type="match status" value="1"/>
</dbReference>
<gene>
    <name evidence="1" type="ORF">ACFYXQ_19450</name>
</gene>
<dbReference type="NCBIfam" id="NF011990">
    <property type="entry name" value="PRK15446.2-6"/>
    <property type="match status" value="1"/>
</dbReference>
<name>A0ABW6S0Y4_9NOCA</name>
<dbReference type="RefSeq" id="WP_387404492.1">
    <property type="nucleotide sequence ID" value="NZ_JBIAQY010000006.1"/>
</dbReference>
<sequence>MIGLRAARIVTGESGDAICGPRWLTVDGDRIVSVDGEPPAGAVLRDLGELQLWPGIVDLHADSLARFESPRAGTRIPLDVALHDFTVDAVSHGIVQPYLCVSVGEGPDPQSGYARAHTILQTLDVTEGVLPVPVRVHLRVDTGDPGSIAAAEVLLDRHADRIRLVSTMNHTPGQGQYRDEVSWRAAMGARLHLGDGALEHWLTRLRAVAAEDPARRRAVAELTRSAGAVYATHDPGTAADVRDAHENGARICEFPITAGAAASAHGLGIGVVMGAPNAWRGASHLDNLSAREAIAAGTVDALTSDYHSGAMVRAAIELVRAGLCSADRAVGLMTVGPARLVDVPAPAADGVLAEARPATMIAVRTGPIPAVVATWFRGRQVGGPLVEGRG</sequence>
<dbReference type="EC" id="3.6.1.63" evidence="1"/>
<dbReference type="PANTHER" id="PTHR43135:SF3">
    <property type="entry name" value="ALPHA-D-RIBOSE 1-METHYLPHOSPHONATE 5-TRIPHOSPHATE DIPHOSPHATASE"/>
    <property type="match status" value="1"/>
</dbReference>
<keyword evidence="2" id="KW-1185">Reference proteome</keyword>
<evidence type="ECO:0000313" key="2">
    <source>
        <dbReference type="Proteomes" id="UP001601992"/>
    </source>
</evidence>